<accession>A0A4Q7DWR8</accession>
<dbReference type="Gene3D" id="1.25.40.10">
    <property type="entry name" value="Tetratricopeptide repeat domain"/>
    <property type="match status" value="1"/>
</dbReference>
<evidence type="ECO:0000313" key="2">
    <source>
        <dbReference type="Proteomes" id="UP000292345"/>
    </source>
</evidence>
<dbReference type="EMBL" id="PPUZ01000185">
    <property type="protein sequence ID" value="RZM68963.1"/>
    <property type="molecule type" value="Genomic_DNA"/>
</dbReference>
<dbReference type="InterPro" id="IPR019734">
    <property type="entry name" value="TPR_rpt"/>
</dbReference>
<protein>
    <submittedName>
        <fullName evidence="1">Uncharacterized protein</fullName>
    </submittedName>
</protein>
<dbReference type="SMART" id="SM00028">
    <property type="entry name" value="TPR"/>
    <property type="match status" value="1"/>
</dbReference>
<evidence type="ECO:0000313" key="1">
    <source>
        <dbReference type="EMBL" id="RZM68963.1"/>
    </source>
</evidence>
<proteinExistence type="predicted"/>
<comment type="caution">
    <text evidence="1">The sequence shown here is derived from an EMBL/GenBank/DDBJ whole genome shotgun (WGS) entry which is preliminary data.</text>
</comment>
<dbReference type="AlphaFoldDB" id="A0A4Q7DWR8"/>
<reference evidence="1 2" key="1">
    <citation type="submission" date="2018-01" db="EMBL/GenBank/DDBJ databases">
        <title>Co-occurrence of chitin degradation, pigmentation and bioactivity in marine Pseudoalteromonas.</title>
        <authorList>
            <person name="Paulsen S."/>
            <person name="Gram L."/>
            <person name="Machado H."/>
        </authorList>
    </citation>
    <scope>NUCLEOTIDE SEQUENCE [LARGE SCALE GENOMIC DNA]</scope>
    <source>
        <strain evidence="1 2">S1946</strain>
    </source>
</reference>
<dbReference type="SUPFAM" id="SSF48452">
    <property type="entry name" value="TPR-like"/>
    <property type="match status" value="1"/>
</dbReference>
<organism evidence="1 2">
    <name type="scientific">Pseudoalteromonas rubra</name>
    <dbReference type="NCBI Taxonomy" id="43658"/>
    <lineage>
        <taxon>Bacteria</taxon>
        <taxon>Pseudomonadati</taxon>
        <taxon>Pseudomonadota</taxon>
        <taxon>Gammaproteobacteria</taxon>
        <taxon>Alteromonadales</taxon>
        <taxon>Pseudoalteromonadaceae</taxon>
        <taxon>Pseudoalteromonas</taxon>
    </lineage>
</organism>
<name>A0A4Q7DWR8_9GAMM</name>
<dbReference type="Proteomes" id="UP000292345">
    <property type="component" value="Unassembled WGS sequence"/>
</dbReference>
<dbReference type="InterPro" id="IPR011990">
    <property type="entry name" value="TPR-like_helical_dom_sf"/>
</dbReference>
<gene>
    <name evidence="1" type="ORF">C3B51_23585</name>
</gene>
<sequence>MDYKCFDRVGERTKLLNSIQEKANLCYVSGRSGVGKSNIIGSVLYSNFKSENVLKYSFGRAPLSLNRFLLVCALEKQPIGSKILQSIKNIKLSEININIPMVGKAPLKWGVEKLDIDKKALSLQDVLREIDGPLYMSTKREVKRISNLLSKTNFNVLWISNIECAKENEIGLIFLIIKYISPGITVVAEGAHTGKVKKTFEDKIKEICKNSELKLSLHEVKPFSENFARGLFDFLGLEREGVTFNYKKNLGYPVAIKFDLSEQSKSEVLGVKLESCFSDTEHTKKTLLLLGLLFATENRYANIISLADSLDVELSLSKPLENGIIRLTDIICELAHPQLARYISLTKRQEIYKMLSSYYSKGNEHIPIEIDLAAMAYIEMFDLALKLRLLNRGVFYILQKLSENNIAASEQVLSCVEEGIESLSLEQLSEPKVCKICDSVSLLRLQLNGLQCRLTGIAADPGNNSVIELLIYAQARMRLIDLRGSIALSEMAMSKIMLFKLSRNLFDWLYFCAAYIKLSCLIALGEFTDYKTEYQKLNTKIAGWKGKPIALFSLLPTYGLDKKESSENTVINDSYLAARANNNIACDRMVSDVSNEEISLTLRKSIECVAREGSIEVTFPLNNYALHAAFNSNLDEAIDAFFNMIDHCTYPYDYFSAYNNIAIVLAMKGSLEQAVEFCNKAHEYIESNTLNDPVFKIKSYFNRAVLNLFLGDEKYWLEFKSMSFNFKKLPSRYSDLLNKKVKYIEDNIGNHNILSSKRNNNIEICSALWPQNLQFWDFMYPIVSTKNIDEIIDSGIYND</sequence>